<evidence type="ECO:0000256" key="1">
    <source>
        <dbReference type="ARBA" id="ARBA00001946"/>
    </source>
</evidence>
<dbReference type="PRINTS" id="PR00502">
    <property type="entry name" value="NUDIXFAMILY"/>
</dbReference>
<name>A0A367FCX6_9ACTN</name>
<keyword evidence="3 4" id="KW-0378">Hydrolase</keyword>
<evidence type="ECO:0000313" key="6">
    <source>
        <dbReference type="EMBL" id="RCG28226.1"/>
    </source>
</evidence>
<dbReference type="Pfam" id="PF00293">
    <property type="entry name" value="NUDIX"/>
    <property type="match status" value="1"/>
</dbReference>
<organism evidence="6 7">
    <name type="scientific">Sphaerisporangium album</name>
    <dbReference type="NCBI Taxonomy" id="509200"/>
    <lineage>
        <taxon>Bacteria</taxon>
        <taxon>Bacillati</taxon>
        <taxon>Actinomycetota</taxon>
        <taxon>Actinomycetes</taxon>
        <taxon>Streptosporangiales</taxon>
        <taxon>Streptosporangiaceae</taxon>
        <taxon>Sphaerisporangium</taxon>
    </lineage>
</organism>
<dbReference type="Gene3D" id="3.90.79.10">
    <property type="entry name" value="Nucleoside Triphosphate Pyrophosphohydrolase"/>
    <property type="match status" value="1"/>
</dbReference>
<evidence type="ECO:0000256" key="4">
    <source>
        <dbReference type="RuleBase" id="RU003476"/>
    </source>
</evidence>
<comment type="cofactor">
    <cofactor evidence="1">
        <name>Mg(2+)</name>
        <dbReference type="ChEBI" id="CHEBI:18420"/>
    </cofactor>
</comment>
<accession>A0A367FCX6</accession>
<dbReference type="InterPro" id="IPR020476">
    <property type="entry name" value="Nudix_hydrolase"/>
</dbReference>
<dbReference type="EMBL" id="QOIL01000014">
    <property type="protein sequence ID" value="RCG28226.1"/>
    <property type="molecule type" value="Genomic_DNA"/>
</dbReference>
<dbReference type="InterPro" id="IPR020084">
    <property type="entry name" value="NUDIX_hydrolase_CS"/>
</dbReference>
<dbReference type="PANTHER" id="PTHR43046:SF14">
    <property type="entry name" value="MUTT_NUDIX FAMILY PROTEIN"/>
    <property type="match status" value="1"/>
</dbReference>
<dbReference type="AlphaFoldDB" id="A0A367FCX6"/>
<evidence type="ECO:0000259" key="5">
    <source>
        <dbReference type="PROSITE" id="PS51462"/>
    </source>
</evidence>
<evidence type="ECO:0000313" key="7">
    <source>
        <dbReference type="Proteomes" id="UP000253094"/>
    </source>
</evidence>
<dbReference type="Proteomes" id="UP000253094">
    <property type="component" value="Unassembled WGS sequence"/>
</dbReference>
<feature type="domain" description="Nudix hydrolase" evidence="5">
    <location>
        <begin position="31"/>
        <end position="163"/>
    </location>
</feature>
<reference evidence="6 7" key="1">
    <citation type="submission" date="2018-06" db="EMBL/GenBank/DDBJ databases">
        <title>Sphaerisporangium craniellae sp. nov., isolated from a marine sponge in the South China Sea.</title>
        <authorList>
            <person name="Li L."/>
        </authorList>
    </citation>
    <scope>NUCLEOTIDE SEQUENCE [LARGE SCALE GENOMIC DNA]</scope>
    <source>
        <strain evidence="6 7">CCTCC AA 208026</strain>
    </source>
</reference>
<comment type="caution">
    <text evidence="6">The sequence shown here is derived from an EMBL/GenBank/DDBJ whole genome shotgun (WGS) entry which is preliminary data.</text>
</comment>
<proteinExistence type="inferred from homology"/>
<comment type="similarity">
    <text evidence="2 4">Belongs to the Nudix hydrolase family.</text>
</comment>
<dbReference type="InterPro" id="IPR015797">
    <property type="entry name" value="NUDIX_hydrolase-like_dom_sf"/>
</dbReference>
<dbReference type="GO" id="GO:0016787">
    <property type="term" value="F:hydrolase activity"/>
    <property type="evidence" value="ECO:0007669"/>
    <property type="project" value="UniProtKB-KW"/>
</dbReference>
<evidence type="ECO:0000256" key="3">
    <source>
        <dbReference type="ARBA" id="ARBA00022801"/>
    </source>
</evidence>
<dbReference type="OrthoDB" id="9814308at2"/>
<dbReference type="PROSITE" id="PS00893">
    <property type="entry name" value="NUDIX_BOX"/>
    <property type="match status" value="1"/>
</dbReference>
<dbReference type="PROSITE" id="PS51462">
    <property type="entry name" value="NUDIX"/>
    <property type="match status" value="1"/>
</dbReference>
<dbReference type="SUPFAM" id="SSF55811">
    <property type="entry name" value="Nudix"/>
    <property type="match status" value="1"/>
</dbReference>
<keyword evidence="7" id="KW-1185">Reference proteome</keyword>
<evidence type="ECO:0000256" key="2">
    <source>
        <dbReference type="ARBA" id="ARBA00005582"/>
    </source>
</evidence>
<gene>
    <name evidence="6" type="ORF">DQ384_24135</name>
</gene>
<protein>
    <submittedName>
        <fullName evidence="6">NUDIX domain-containing protein</fullName>
    </submittedName>
</protein>
<dbReference type="PANTHER" id="PTHR43046">
    <property type="entry name" value="GDP-MANNOSE MANNOSYL HYDROLASE"/>
    <property type="match status" value="1"/>
</dbReference>
<dbReference type="InterPro" id="IPR000086">
    <property type="entry name" value="NUDIX_hydrolase_dom"/>
</dbReference>
<sequence>MGSSRRSGRRRFVPISEYLAGLRSQVGTALLLLPSVNAFIFDEQGRLLLARHSEQDDVWSAPGGIVEPDEAPLDAVVRETREEVGLDVTVRGLIGAYGGPRFRTTYPNGDRVAHVITIYGCTAEGGTAVPDGVEISEIRWVTEPEAAALASPSWLPVVLPDCFAWWRATRETWTPVA</sequence>